<comment type="similarity">
    <text evidence="2">Belongs to the cyclophilin-type PPIase family.</text>
</comment>
<dbReference type="PROSITE" id="PS50059">
    <property type="entry name" value="FKBP_PPIASE"/>
    <property type="match status" value="3"/>
</dbReference>
<evidence type="ECO:0000256" key="4">
    <source>
        <dbReference type="ARBA" id="ARBA00022737"/>
    </source>
</evidence>
<dbReference type="PRINTS" id="PR00153">
    <property type="entry name" value="CSAPPISMRASE"/>
</dbReference>
<dbReference type="InterPro" id="IPR002130">
    <property type="entry name" value="Cyclophilin-type_PPIase_dom"/>
</dbReference>
<dbReference type="InterPro" id="IPR029000">
    <property type="entry name" value="Cyclophilin-like_dom_sf"/>
</dbReference>
<dbReference type="Pfam" id="PF00254">
    <property type="entry name" value="FKBP_C"/>
    <property type="match status" value="3"/>
</dbReference>
<evidence type="ECO:0000256" key="1">
    <source>
        <dbReference type="ARBA" id="ARBA00000971"/>
    </source>
</evidence>
<dbReference type="InterPro" id="IPR019734">
    <property type="entry name" value="TPR_rpt"/>
</dbReference>
<dbReference type="OrthoDB" id="1902587at2759"/>
<evidence type="ECO:0000256" key="7">
    <source>
        <dbReference type="ARBA" id="ARBA00023235"/>
    </source>
</evidence>
<gene>
    <name evidence="11" type="ORF">CEUSTIGMA_g348.t1</name>
</gene>
<evidence type="ECO:0000259" key="10">
    <source>
        <dbReference type="PROSITE" id="PS50072"/>
    </source>
</evidence>
<dbReference type="GO" id="GO:0003755">
    <property type="term" value="F:peptidyl-prolyl cis-trans isomerase activity"/>
    <property type="evidence" value="ECO:0007669"/>
    <property type="project" value="UniProtKB-KW"/>
</dbReference>
<dbReference type="PROSITE" id="PS00170">
    <property type="entry name" value="CSA_PPIASE_1"/>
    <property type="match status" value="1"/>
</dbReference>
<comment type="caution">
    <text evidence="11">The sequence shown here is derived from an EMBL/GenBank/DDBJ whole genome shotgun (WGS) entry which is preliminary data.</text>
</comment>
<evidence type="ECO:0000256" key="3">
    <source>
        <dbReference type="ARBA" id="ARBA00013194"/>
    </source>
</evidence>
<evidence type="ECO:0000256" key="5">
    <source>
        <dbReference type="ARBA" id="ARBA00022803"/>
    </source>
</evidence>
<dbReference type="SMART" id="SM00028">
    <property type="entry name" value="TPR"/>
    <property type="match status" value="3"/>
</dbReference>
<sequence length="727" mass="79192">MSGDDATTAVTDMVVDGIELTADGGVVKKILVEGSGDEKPEKGDDVEVHYVGTLLDGSTFDSSRERGSPFKFKLGKGQVIKGWDVGVASMKKGEKAILTCNSDYAYGAQGSPPKIPPNATLNFEVELLSWKNANDLSGDEGVVKRVIKESTEYTRPADKDQVLVRYRVCVAGNPSVIVAQSPEEGTEFVLCEPPQDLVKGILLAVKTMKKGEQLMLKIKPEYGYGEAGLAPDVPAGAKLEAEVELMDIKKFEEVTEDGLVTRRVLEEGAKASYKTPNEGAKVTVRYTARLPDGTVFEEFLEGNERVFTTEEEEVPEGLDLAVQKMKEGERNLVTIQPKYGYGDVEHKASLATVPSGSVLQYDIHLISFENAKESWEMNDIEKVSSASLSKERGNAAFKEGRLDRAVKLYEKAVGCVSYDKSFPDELKATSRDIRKSSHLNIAAVQLKKEDWKEVVKHCEKVLEIESDNIKALYRRAQAYLHSQDLLEADLDVKRGLNLQPDNVEMQALNKKIKLAQKELNKKESNLYSKMFSKSLDISGKKDQASESSSGVASEEVTCKTYLDVEIGGEPAGRVVVGLFGKAVPKTVENFRALCTGEKGVGVAGKPLHFKGSTFHRIIPNFMIQGGDFTNGDGTGGESIYGRNFADENFLLKHAAPGYLSMANAGPNSNGSQFFITTETTSWLDGKHVVFGKVLEGMDVVKKLEAVGSASGTPSKTVSVKECGVLDM</sequence>
<keyword evidence="5" id="KW-0802">TPR repeat</keyword>
<dbReference type="FunFam" id="2.40.100.10:FF:000002">
    <property type="entry name" value="Peptidyl-prolyl cis-trans isomerase"/>
    <property type="match status" value="1"/>
</dbReference>
<feature type="domain" description="PPIase FKBP-type" evidence="9">
    <location>
        <begin position="159"/>
        <end position="249"/>
    </location>
</feature>
<dbReference type="Gene3D" id="1.25.40.10">
    <property type="entry name" value="Tetratricopeptide repeat domain"/>
    <property type="match status" value="1"/>
</dbReference>
<evidence type="ECO:0000256" key="6">
    <source>
        <dbReference type="ARBA" id="ARBA00023110"/>
    </source>
</evidence>
<evidence type="ECO:0000259" key="9">
    <source>
        <dbReference type="PROSITE" id="PS50059"/>
    </source>
</evidence>
<keyword evidence="6 8" id="KW-0697">Rotamase</keyword>
<dbReference type="CDD" id="cd01926">
    <property type="entry name" value="cyclophilin_ABH_like"/>
    <property type="match status" value="1"/>
</dbReference>
<proteinExistence type="inferred from homology"/>
<reference evidence="11 12" key="1">
    <citation type="submission" date="2017-08" db="EMBL/GenBank/DDBJ databases">
        <title>Acidophilic green algal genome provides insights into adaptation to an acidic environment.</title>
        <authorList>
            <person name="Hirooka S."/>
            <person name="Hirose Y."/>
            <person name="Kanesaki Y."/>
            <person name="Higuchi S."/>
            <person name="Fujiwara T."/>
            <person name="Onuma R."/>
            <person name="Era A."/>
            <person name="Ohbayashi R."/>
            <person name="Uzuka A."/>
            <person name="Nozaki H."/>
            <person name="Yoshikawa H."/>
            <person name="Miyagishima S.Y."/>
        </authorList>
    </citation>
    <scope>NUCLEOTIDE SEQUENCE [LARGE SCALE GENOMIC DNA]</scope>
    <source>
        <strain evidence="11 12">NIES-2499</strain>
    </source>
</reference>
<dbReference type="FunFam" id="3.10.50.40:FF:000025">
    <property type="entry name" value="Peptidylprolyl isomerase"/>
    <property type="match status" value="1"/>
</dbReference>
<evidence type="ECO:0000313" key="12">
    <source>
        <dbReference type="Proteomes" id="UP000232323"/>
    </source>
</evidence>
<protein>
    <recommendedName>
        <fullName evidence="3 8">peptidylprolyl isomerase</fullName>
        <ecNumber evidence="3 8">5.2.1.8</ecNumber>
    </recommendedName>
</protein>
<dbReference type="InterPro" id="IPR011990">
    <property type="entry name" value="TPR-like_helical_dom_sf"/>
</dbReference>
<dbReference type="SUPFAM" id="SSF50891">
    <property type="entry name" value="Cyclophilin-like"/>
    <property type="match status" value="1"/>
</dbReference>
<accession>A0A250WPZ4</accession>
<evidence type="ECO:0000256" key="2">
    <source>
        <dbReference type="ARBA" id="ARBA00007365"/>
    </source>
</evidence>
<dbReference type="Gene3D" id="3.10.50.40">
    <property type="match status" value="3"/>
</dbReference>
<dbReference type="InterPro" id="IPR001179">
    <property type="entry name" value="PPIase_FKBP_dom"/>
</dbReference>
<dbReference type="PANTHER" id="PTHR46512">
    <property type="entry name" value="PEPTIDYLPROLYL ISOMERASE"/>
    <property type="match status" value="1"/>
</dbReference>
<organism evidence="11 12">
    <name type="scientific">Chlamydomonas eustigma</name>
    <dbReference type="NCBI Taxonomy" id="1157962"/>
    <lineage>
        <taxon>Eukaryota</taxon>
        <taxon>Viridiplantae</taxon>
        <taxon>Chlorophyta</taxon>
        <taxon>core chlorophytes</taxon>
        <taxon>Chlorophyceae</taxon>
        <taxon>CS clade</taxon>
        <taxon>Chlamydomonadales</taxon>
        <taxon>Chlamydomonadaceae</taxon>
        <taxon>Chlamydomonas</taxon>
    </lineage>
</organism>
<dbReference type="STRING" id="1157962.A0A250WPZ4"/>
<dbReference type="SUPFAM" id="SSF48452">
    <property type="entry name" value="TPR-like"/>
    <property type="match status" value="1"/>
</dbReference>
<evidence type="ECO:0000313" key="11">
    <source>
        <dbReference type="EMBL" id="GAX72893.1"/>
    </source>
</evidence>
<keyword evidence="12" id="KW-1185">Reference proteome</keyword>
<dbReference type="GO" id="GO:0006457">
    <property type="term" value="P:protein folding"/>
    <property type="evidence" value="ECO:0007669"/>
    <property type="project" value="InterPro"/>
</dbReference>
<dbReference type="EMBL" id="BEGY01000001">
    <property type="protein sequence ID" value="GAX72893.1"/>
    <property type="molecule type" value="Genomic_DNA"/>
</dbReference>
<dbReference type="SUPFAM" id="SSF54534">
    <property type="entry name" value="FKBP-like"/>
    <property type="match status" value="3"/>
</dbReference>
<feature type="domain" description="PPIase FKBP-type" evidence="9">
    <location>
        <begin position="43"/>
        <end position="131"/>
    </location>
</feature>
<comment type="catalytic activity">
    <reaction evidence="1 8">
        <text>[protein]-peptidylproline (omega=180) = [protein]-peptidylproline (omega=0)</text>
        <dbReference type="Rhea" id="RHEA:16237"/>
        <dbReference type="Rhea" id="RHEA-COMP:10747"/>
        <dbReference type="Rhea" id="RHEA-COMP:10748"/>
        <dbReference type="ChEBI" id="CHEBI:83833"/>
        <dbReference type="ChEBI" id="CHEBI:83834"/>
        <dbReference type="EC" id="5.2.1.8"/>
    </reaction>
</comment>
<dbReference type="Proteomes" id="UP000232323">
    <property type="component" value="Unassembled WGS sequence"/>
</dbReference>
<dbReference type="PANTHER" id="PTHR46512:SF9">
    <property type="entry name" value="PEPTIDYLPROLYL ISOMERASE"/>
    <property type="match status" value="1"/>
</dbReference>
<dbReference type="InterPro" id="IPR050754">
    <property type="entry name" value="FKBP4/5/8-like"/>
</dbReference>
<dbReference type="InterPro" id="IPR020892">
    <property type="entry name" value="Cyclophilin-type_PPIase_CS"/>
</dbReference>
<feature type="domain" description="PPIase cyclophilin-type" evidence="10">
    <location>
        <begin position="561"/>
        <end position="724"/>
    </location>
</feature>
<evidence type="ECO:0000256" key="8">
    <source>
        <dbReference type="PROSITE-ProRule" id="PRU00277"/>
    </source>
</evidence>
<dbReference type="Pfam" id="PF00160">
    <property type="entry name" value="Pro_isomerase"/>
    <property type="match status" value="1"/>
</dbReference>
<dbReference type="EC" id="5.2.1.8" evidence="3 8"/>
<feature type="domain" description="PPIase FKBP-type" evidence="9">
    <location>
        <begin position="279"/>
        <end position="369"/>
    </location>
</feature>
<keyword evidence="4" id="KW-0677">Repeat</keyword>
<name>A0A250WPZ4_9CHLO</name>
<dbReference type="InterPro" id="IPR046357">
    <property type="entry name" value="PPIase_dom_sf"/>
</dbReference>
<dbReference type="AlphaFoldDB" id="A0A250WPZ4"/>
<dbReference type="Gene3D" id="2.40.100.10">
    <property type="entry name" value="Cyclophilin-like"/>
    <property type="match status" value="1"/>
</dbReference>
<dbReference type="PROSITE" id="PS50072">
    <property type="entry name" value="CSA_PPIASE_2"/>
    <property type="match status" value="1"/>
</dbReference>
<keyword evidence="7 8" id="KW-0413">Isomerase</keyword>